<keyword evidence="11" id="KW-0732">Signal</keyword>
<evidence type="ECO:0000256" key="2">
    <source>
        <dbReference type="ARBA" id="ARBA00010168"/>
    </source>
</evidence>
<dbReference type="PANTHER" id="PTHR12439:SF43">
    <property type="entry name" value="URIDYLATE-SPECIFIC ENDORIBONUCLEASE D"/>
    <property type="match status" value="1"/>
</dbReference>
<proteinExistence type="inferred from homology"/>
<keyword evidence="6 11" id="KW-0255">Endonuclease</keyword>
<dbReference type="PROSITE" id="PS51959">
    <property type="entry name" value="ENDOU"/>
    <property type="match status" value="1"/>
</dbReference>
<evidence type="ECO:0000256" key="6">
    <source>
        <dbReference type="ARBA" id="ARBA00022759"/>
    </source>
</evidence>
<evidence type="ECO:0000256" key="9">
    <source>
        <dbReference type="ARBA" id="ARBA00023211"/>
    </source>
</evidence>
<keyword evidence="7 11" id="KW-0378">Hydrolase</keyword>
<evidence type="ECO:0000259" key="12">
    <source>
        <dbReference type="PROSITE" id="PS51959"/>
    </source>
</evidence>
<evidence type="ECO:0000256" key="1">
    <source>
        <dbReference type="ARBA" id="ARBA00001936"/>
    </source>
</evidence>
<evidence type="ECO:0000313" key="13">
    <source>
        <dbReference type="EMBL" id="CAH2224517.1"/>
    </source>
</evidence>
<dbReference type="PANTHER" id="PTHR12439">
    <property type="entry name" value="PLACENTAL PROTEIN 11-RELATED"/>
    <property type="match status" value="1"/>
</dbReference>
<dbReference type="GO" id="GO:0046872">
    <property type="term" value="F:metal ion binding"/>
    <property type="evidence" value="ECO:0007669"/>
    <property type="project" value="UniProtKB-UniRule"/>
</dbReference>
<keyword evidence="9 11" id="KW-0464">Manganese</keyword>
<keyword evidence="14" id="KW-1185">Reference proteome</keyword>
<protein>
    <recommendedName>
        <fullName evidence="11">Protein endoU</fullName>
        <ecNumber evidence="11">4.6.1.-</ecNumber>
    </recommendedName>
</protein>
<dbReference type="InterPro" id="IPR039787">
    <property type="entry name" value="ENDOU"/>
</dbReference>
<gene>
    <name evidence="13" type="ORF">PECUL_23A037816</name>
</gene>
<reference evidence="13" key="1">
    <citation type="submission" date="2022-03" db="EMBL/GenBank/DDBJ databases">
        <authorList>
            <person name="Alioto T."/>
            <person name="Alioto T."/>
            <person name="Gomez Garrido J."/>
        </authorList>
    </citation>
    <scope>NUCLEOTIDE SEQUENCE</scope>
</reference>
<organism evidence="13 14">
    <name type="scientific">Pelobates cultripes</name>
    <name type="common">Western spadefoot toad</name>
    <dbReference type="NCBI Taxonomy" id="61616"/>
    <lineage>
        <taxon>Eukaryota</taxon>
        <taxon>Metazoa</taxon>
        <taxon>Chordata</taxon>
        <taxon>Craniata</taxon>
        <taxon>Vertebrata</taxon>
        <taxon>Euteleostomi</taxon>
        <taxon>Amphibia</taxon>
        <taxon>Batrachia</taxon>
        <taxon>Anura</taxon>
        <taxon>Pelobatoidea</taxon>
        <taxon>Pelobatidae</taxon>
        <taxon>Pelobates</taxon>
    </lineage>
</organism>
<dbReference type="EMBL" id="OW240912">
    <property type="protein sequence ID" value="CAH2224517.1"/>
    <property type="molecule type" value="Genomic_DNA"/>
</dbReference>
<dbReference type="SUPFAM" id="SSF142877">
    <property type="entry name" value="EndoU-like"/>
    <property type="match status" value="1"/>
</dbReference>
<evidence type="ECO:0000313" key="14">
    <source>
        <dbReference type="Proteomes" id="UP001295444"/>
    </source>
</evidence>
<dbReference type="EC" id="4.6.1.-" evidence="11"/>
<dbReference type="GO" id="GO:0016787">
    <property type="term" value="F:hydrolase activity"/>
    <property type="evidence" value="ECO:0007669"/>
    <property type="project" value="UniProtKB-KW"/>
</dbReference>
<keyword evidence="10" id="KW-0456">Lyase</keyword>
<keyword evidence="8 11" id="KW-0694">RNA-binding</keyword>
<dbReference type="Proteomes" id="UP001295444">
    <property type="component" value="Chromosome 01"/>
</dbReference>
<evidence type="ECO:0000256" key="3">
    <source>
        <dbReference type="ARBA" id="ARBA00011245"/>
    </source>
</evidence>
<comment type="similarity">
    <text evidence="2 11">Belongs to the ENDOU family.</text>
</comment>
<sequence length="308" mass="34192">MKTSFFALWLLPCMIYGAHVPVPIEANNVATVFSATNAEITSLSEQLYSSDVNKAASGDITLNLQYKASSSQTSSGTDFASQKLFSYVNEAKLFARPTFARFKALLDNYITITGTAESVPTAEVQEQTAFLDEVFKTTVISKLSSFFISKGYYTSAASFKSDLKEMWFGLYTRTKGPLDSSGFEHAFHGEIHNGKISGFHNWVKLYLEEKSGQLNYLSYSVDGPWTTYPDVYGLQIRWSSYLKTLSSMFIGSSPEFELAIYTLCYVTRPDGLCTVSLGGKTLQIQTYTWANSTYGSGKRYVASSYPVV</sequence>
<comment type="subunit">
    <text evidence="3 11">Monomer.</text>
</comment>
<accession>A0AAD1R614</accession>
<feature type="domain" description="EndoU" evidence="12">
    <location>
        <begin position="36"/>
        <end position="308"/>
    </location>
</feature>
<keyword evidence="5 11" id="KW-0479">Metal-binding</keyword>
<evidence type="ECO:0000256" key="8">
    <source>
        <dbReference type="ARBA" id="ARBA00022884"/>
    </source>
</evidence>
<evidence type="ECO:0000256" key="5">
    <source>
        <dbReference type="ARBA" id="ARBA00022723"/>
    </source>
</evidence>
<dbReference type="Pfam" id="PF09412">
    <property type="entry name" value="XendoU"/>
    <property type="match status" value="1"/>
</dbReference>
<dbReference type="GO" id="GO:0004521">
    <property type="term" value="F:RNA endonuclease activity"/>
    <property type="evidence" value="ECO:0007669"/>
    <property type="project" value="UniProtKB-UniRule"/>
</dbReference>
<dbReference type="CDD" id="cd21159">
    <property type="entry name" value="XendoU"/>
    <property type="match status" value="1"/>
</dbReference>
<evidence type="ECO:0000256" key="11">
    <source>
        <dbReference type="RuleBase" id="RU367085"/>
    </source>
</evidence>
<name>A0AAD1R614_PELCU</name>
<evidence type="ECO:0000256" key="7">
    <source>
        <dbReference type="ARBA" id="ARBA00022801"/>
    </source>
</evidence>
<dbReference type="InterPro" id="IPR037227">
    <property type="entry name" value="EndoU-like"/>
</dbReference>
<feature type="chain" id="PRO_5041777414" description="Protein endoU" evidence="11">
    <location>
        <begin position="18"/>
        <end position="308"/>
    </location>
</feature>
<dbReference type="AlphaFoldDB" id="A0AAD1R614"/>
<evidence type="ECO:0000256" key="10">
    <source>
        <dbReference type="ARBA" id="ARBA00023239"/>
    </source>
</evidence>
<dbReference type="InterPro" id="IPR018998">
    <property type="entry name" value="EndoU_C"/>
</dbReference>
<feature type="signal peptide" evidence="11">
    <location>
        <begin position="1"/>
        <end position="17"/>
    </location>
</feature>
<dbReference type="GO" id="GO:0016829">
    <property type="term" value="F:lyase activity"/>
    <property type="evidence" value="ECO:0007669"/>
    <property type="project" value="UniProtKB-KW"/>
</dbReference>
<dbReference type="GO" id="GO:0003723">
    <property type="term" value="F:RNA binding"/>
    <property type="evidence" value="ECO:0007669"/>
    <property type="project" value="UniProtKB-UniRule"/>
</dbReference>
<evidence type="ECO:0000256" key="4">
    <source>
        <dbReference type="ARBA" id="ARBA00022722"/>
    </source>
</evidence>
<keyword evidence="4 11" id="KW-0540">Nuclease</keyword>
<comment type="cofactor">
    <cofactor evidence="1 11">
        <name>Mn(2+)</name>
        <dbReference type="ChEBI" id="CHEBI:29035"/>
    </cofactor>
</comment>